<accession>A0A369YB54</accession>
<feature type="domain" description="LysM" evidence="3">
    <location>
        <begin position="126"/>
        <end position="170"/>
    </location>
</feature>
<dbReference type="PROSITE" id="PS51257">
    <property type="entry name" value="PROKAR_LIPOPROTEIN"/>
    <property type="match status" value="1"/>
</dbReference>
<feature type="compositionally biased region" description="Polar residues" evidence="1">
    <location>
        <begin position="60"/>
        <end position="70"/>
    </location>
</feature>
<dbReference type="PROSITE" id="PS51782">
    <property type="entry name" value="LYSM"/>
    <property type="match status" value="1"/>
</dbReference>
<dbReference type="SUPFAM" id="SSF54106">
    <property type="entry name" value="LysM domain"/>
    <property type="match status" value="1"/>
</dbReference>
<dbReference type="Gene3D" id="3.10.350.10">
    <property type="entry name" value="LysM domain"/>
    <property type="match status" value="1"/>
</dbReference>
<organism evidence="4 5">
    <name type="scientific">Haemophilus sputorum</name>
    <dbReference type="NCBI Taxonomy" id="1078480"/>
    <lineage>
        <taxon>Bacteria</taxon>
        <taxon>Pseudomonadati</taxon>
        <taxon>Pseudomonadota</taxon>
        <taxon>Gammaproteobacteria</taxon>
        <taxon>Pasteurellales</taxon>
        <taxon>Pasteurellaceae</taxon>
        <taxon>Haemophilus</taxon>
    </lineage>
</organism>
<keyword evidence="2" id="KW-0732">Signal</keyword>
<name>A0A369YB54_9PAST</name>
<feature type="chain" id="PRO_5016801994" evidence="2">
    <location>
        <begin position="25"/>
        <end position="171"/>
    </location>
</feature>
<dbReference type="EMBL" id="QEPN01000007">
    <property type="protein sequence ID" value="RDE70583.1"/>
    <property type="molecule type" value="Genomic_DNA"/>
</dbReference>
<evidence type="ECO:0000313" key="4">
    <source>
        <dbReference type="EMBL" id="RDE70583.1"/>
    </source>
</evidence>
<dbReference type="STRING" id="1035839.GCA_000238795_00863"/>
<dbReference type="AlphaFoldDB" id="A0A369YB54"/>
<gene>
    <name evidence="4" type="ORF">DPV93_08635</name>
</gene>
<evidence type="ECO:0000256" key="1">
    <source>
        <dbReference type="SAM" id="MobiDB-lite"/>
    </source>
</evidence>
<evidence type="ECO:0000259" key="3">
    <source>
        <dbReference type="PROSITE" id="PS51782"/>
    </source>
</evidence>
<dbReference type="SMART" id="SM00257">
    <property type="entry name" value="LysM"/>
    <property type="match status" value="1"/>
</dbReference>
<reference evidence="4 5" key="1">
    <citation type="submission" date="2018-05" db="EMBL/GenBank/DDBJ databases">
        <title>Draft Genome Sequences for a Diverse set of 7 Haemophilus Species.</title>
        <authorList>
            <person name="Nichols M."/>
            <person name="Topaz N."/>
            <person name="Wang X."/>
            <person name="Wang X."/>
            <person name="Boxrud D."/>
        </authorList>
    </citation>
    <scope>NUCLEOTIDE SEQUENCE [LARGE SCALE GENOMIC DNA]</scope>
    <source>
        <strain evidence="4 5">C2002001239</strain>
    </source>
</reference>
<evidence type="ECO:0000256" key="2">
    <source>
        <dbReference type="SAM" id="SignalP"/>
    </source>
</evidence>
<feature type="signal peptide" evidence="2">
    <location>
        <begin position="1"/>
        <end position="24"/>
    </location>
</feature>
<evidence type="ECO:0000313" key="5">
    <source>
        <dbReference type="Proteomes" id="UP000253872"/>
    </source>
</evidence>
<proteinExistence type="predicted"/>
<protein>
    <submittedName>
        <fullName evidence="4">LysM peptidoglycan-binding domain-containing protein</fullName>
    </submittedName>
</protein>
<dbReference type="InterPro" id="IPR018392">
    <property type="entry name" value="LysM"/>
</dbReference>
<dbReference type="CDD" id="cd00118">
    <property type="entry name" value="LysM"/>
    <property type="match status" value="1"/>
</dbReference>
<dbReference type="InterPro" id="IPR036779">
    <property type="entry name" value="LysM_dom_sf"/>
</dbReference>
<comment type="caution">
    <text evidence="4">The sequence shown here is derived from an EMBL/GenBank/DDBJ whole genome shotgun (WGS) entry which is preliminary data.</text>
</comment>
<dbReference type="Proteomes" id="UP000253872">
    <property type="component" value="Unassembled WGS sequence"/>
</dbReference>
<dbReference type="Pfam" id="PF01476">
    <property type="entry name" value="LysM"/>
    <property type="match status" value="1"/>
</dbReference>
<sequence length="171" mass="17551">MKKSSFLLPLVVAFALVGCTNNNTSESDTGAVVENAVGSTNMNNGGWQSGDITPTAMPSSMNQPVSTPTYGASAPVATTHAPSTAPVAAPTSYGANTETVGNCQVVRNADGTPVYAQMTKGCYTDSTYTVGAQDTLYLISFLSGSSANQIAQLNGISTSTKLKVGQSLRVR</sequence>
<dbReference type="RefSeq" id="WP_111403692.1">
    <property type="nucleotide sequence ID" value="NZ_QEPN01000007.1"/>
</dbReference>
<feature type="compositionally biased region" description="Low complexity" evidence="1">
    <location>
        <begin position="72"/>
        <end position="83"/>
    </location>
</feature>
<feature type="region of interest" description="Disordered" evidence="1">
    <location>
        <begin position="60"/>
        <end position="83"/>
    </location>
</feature>